<dbReference type="InterPro" id="IPR000073">
    <property type="entry name" value="AB_hydrolase_1"/>
</dbReference>
<accession>A0A177F9Q5</accession>
<name>A0A177F9Q5_9EURO</name>
<dbReference type="AlphaFoldDB" id="A0A177F9Q5"/>
<gene>
    <name evidence="4" type="ORF">AYO21_04760</name>
</gene>
<dbReference type="Proteomes" id="UP000077002">
    <property type="component" value="Unassembled WGS sequence"/>
</dbReference>
<sequence>MSASPLTPGKHTTTLNNLTIHYHVIADSPGLPPLIVCPAPWGIGADLYIKAFSRLSSRFTLIVPSPRGNDDSQSPANPQEMSTRHHVEDVEALRAHLGLEKINVMGHSAGGAVALGYAIVYPSRVEKLVLVNSDLLGYARQDRSFFEEVFKVFFENMPTNDADFRQFLLKIIPRYFAHPELGGPAEFEKQWTGAPSLWAYGSYYSADSAAAPGEGAPADGNAKWNEAAELHNVTAPTLVLTGRQDRVAAPEVSTAIADGIKGSKLAILESCGHMSWVEQPEQFWRAVDGFLSN</sequence>
<dbReference type="PANTHER" id="PTHR43798:SF31">
    <property type="entry name" value="AB HYDROLASE SUPERFAMILY PROTEIN YCLE"/>
    <property type="match status" value="1"/>
</dbReference>
<dbReference type="PANTHER" id="PTHR43798">
    <property type="entry name" value="MONOACYLGLYCEROL LIPASE"/>
    <property type="match status" value="1"/>
</dbReference>
<dbReference type="Gene3D" id="3.40.50.1820">
    <property type="entry name" value="alpha/beta hydrolase"/>
    <property type="match status" value="1"/>
</dbReference>
<evidence type="ECO:0000256" key="2">
    <source>
        <dbReference type="SAM" id="MobiDB-lite"/>
    </source>
</evidence>
<dbReference type="SUPFAM" id="SSF53474">
    <property type="entry name" value="alpha/beta-Hydrolases"/>
    <property type="match status" value="1"/>
</dbReference>
<dbReference type="InterPro" id="IPR050266">
    <property type="entry name" value="AB_hydrolase_sf"/>
</dbReference>
<evidence type="ECO:0000259" key="3">
    <source>
        <dbReference type="Pfam" id="PF00561"/>
    </source>
</evidence>
<reference evidence="4 5" key="1">
    <citation type="submission" date="2016-03" db="EMBL/GenBank/DDBJ databases">
        <title>Draft genome sequence of the Fonsecaea monophora CBS 269.37.</title>
        <authorList>
            <person name="Bombassaro A."/>
            <person name="Vinicius W.A."/>
            <person name="De Hoog S."/>
            <person name="Sun J."/>
            <person name="Souza E.M."/>
            <person name="Raittz R.T."/>
            <person name="Costa F."/>
            <person name="Leao A.C."/>
            <person name="Tadra-Sfeir M.Z."/>
            <person name="Baura V."/>
            <person name="Balsanelli E."/>
            <person name="Pedrosa F.O."/>
            <person name="Moreno L.F."/>
            <person name="Steffens M.B."/>
            <person name="Xi L."/>
            <person name="Bocca A.L."/>
            <person name="Felipe M.S."/>
            <person name="Teixeira M."/>
            <person name="Telles Filho F.Q."/>
            <person name="Azevedo C.M."/>
            <person name="Gomes R."/>
            <person name="Vicente V.A."/>
        </authorList>
    </citation>
    <scope>NUCLEOTIDE SEQUENCE [LARGE SCALE GENOMIC DNA]</scope>
    <source>
        <strain evidence="4 5">CBS 269.37</strain>
    </source>
</reference>
<dbReference type="Pfam" id="PF00561">
    <property type="entry name" value="Abhydrolase_1"/>
    <property type="match status" value="1"/>
</dbReference>
<evidence type="ECO:0000313" key="5">
    <source>
        <dbReference type="Proteomes" id="UP000077002"/>
    </source>
</evidence>
<dbReference type="GO" id="GO:0016020">
    <property type="term" value="C:membrane"/>
    <property type="evidence" value="ECO:0007669"/>
    <property type="project" value="TreeGrafter"/>
</dbReference>
<dbReference type="RefSeq" id="XP_022512870.1">
    <property type="nucleotide sequence ID" value="XM_022654731.1"/>
</dbReference>
<keyword evidence="1" id="KW-0378">Hydrolase</keyword>
<dbReference type="PRINTS" id="PR00111">
    <property type="entry name" value="ABHYDROLASE"/>
</dbReference>
<feature type="domain" description="AB hydrolase-1" evidence="3">
    <location>
        <begin position="32"/>
        <end position="277"/>
    </location>
</feature>
<proteinExistence type="predicted"/>
<organism evidence="4 5">
    <name type="scientific">Fonsecaea monophora</name>
    <dbReference type="NCBI Taxonomy" id="254056"/>
    <lineage>
        <taxon>Eukaryota</taxon>
        <taxon>Fungi</taxon>
        <taxon>Dikarya</taxon>
        <taxon>Ascomycota</taxon>
        <taxon>Pezizomycotina</taxon>
        <taxon>Eurotiomycetes</taxon>
        <taxon>Chaetothyriomycetidae</taxon>
        <taxon>Chaetothyriales</taxon>
        <taxon>Herpotrichiellaceae</taxon>
        <taxon>Fonsecaea</taxon>
    </lineage>
</organism>
<dbReference type="EMBL" id="LVKK01000028">
    <property type="protein sequence ID" value="OAG40918.1"/>
    <property type="molecule type" value="Genomic_DNA"/>
</dbReference>
<dbReference type="GO" id="GO:0016787">
    <property type="term" value="F:hydrolase activity"/>
    <property type="evidence" value="ECO:0007669"/>
    <property type="project" value="UniProtKB-KW"/>
</dbReference>
<dbReference type="InterPro" id="IPR000639">
    <property type="entry name" value="Epox_hydrolase-like"/>
</dbReference>
<feature type="compositionally biased region" description="Polar residues" evidence="2">
    <location>
        <begin position="71"/>
        <end position="81"/>
    </location>
</feature>
<dbReference type="OrthoDB" id="10249433at2759"/>
<feature type="region of interest" description="Disordered" evidence="2">
    <location>
        <begin position="64"/>
        <end position="85"/>
    </location>
</feature>
<evidence type="ECO:0000256" key="1">
    <source>
        <dbReference type="ARBA" id="ARBA00022801"/>
    </source>
</evidence>
<dbReference type="PRINTS" id="PR00412">
    <property type="entry name" value="EPOXHYDRLASE"/>
</dbReference>
<keyword evidence="5" id="KW-1185">Reference proteome</keyword>
<evidence type="ECO:0000313" key="4">
    <source>
        <dbReference type="EMBL" id="OAG40918.1"/>
    </source>
</evidence>
<protein>
    <recommendedName>
        <fullName evidence="3">AB hydrolase-1 domain-containing protein</fullName>
    </recommendedName>
</protein>
<dbReference type="InterPro" id="IPR029058">
    <property type="entry name" value="AB_hydrolase_fold"/>
</dbReference>
<comment type="caution">
    <text evidence="4">The sequence shown here is derived from an EMBL/GenBank/DDBJ whole genome shotgun (WGS) entry which is preliminary data.</text>
</comment>
<dbReference type="GeneID" id="34599928"/>